<name>A0ABU2FE31_9EURY</name>
<dbReference type="InterPro" id="IPR058264">
    <property type="entry name" value="DUF7958"/>
</dbReference>
<reference evidence="1 2" key="1">
    <citation type="submission" date="2022-06" db="EMBL/GenBank/DDBJ databases">
        <title>Haloarcula sp. a new haloarchaeum isolate from saline soil.</title>
        <authorList>
            <person name="Strakova D."/>
            <person name="Galisteo C."/>
            <person name="Sanchez-Porro C."/>
            <person name="Ventosa A."/>
        </authorList>
    </citation>
    <scope>NUCLEOTIDE SEQUENCE [LARGE SCALE GENOMIC DNA]</scope>
    <source>
        <strain evidence="1 2">S1CR25-12</strain>
    </source>
</reference>
<evidence type="ECO:0000313" key="2">
    <source>
        <dbReference type="Proteomes" id="UP001259659"/>
    </source>
</evidence>
<sequence length="347" mass="38516">MIATDLHGTPDNHTLFSIMNVTDHTEHGREITLRITDHTDADHRLTLTRTGTVTDHWCDQYPSDDDPTPLERERLARAERFARYYLKRRSDVEAVEPYTDGITDPDPLVVTALVLAAMSQETLTERLGTYYEQLTASQADDSPPVSPPQTTAAAECQSVEQDICLTAPAEAVAQLSDVLHEIDGLATVRHVLDVCPDRGDSDLLERLGRLLPTTATDGDGAGRGERFLRLASPLRVHWETDGPTRVEYGDDIGSDADTPISARLQLTAAHRPVISVAAFQRTLVDHLRCQARDCYVGMGLRPPSHLRVTGRGISACTDRYEHLDTLQNYHDDHAIVDWTQLGARPDR</sequence>
<comment type="caution">
    <text evidence="1">The sequence shown here is derived from an EMBL/GenBank/DDBJ whole genome shotgun (WGS) entry which is preliminary data.</text>
</comment>
<protein>
    <submittedName>
        <fullName evidence="1">Uncharacterized protein</fullName>
    </submittedName>
</protein>
<dbReference type="Proteomes" id="UP001259659">
    <property type="component" value="Unassembled WGS sequence"/>
</dbReference>
<keyword evidence="2" id="KW-1185">Reference proteome</keyword>
<gene>
    <name evidence="1" type="ORF">NDI56_14015</name>
</gene>
<evidence type="ECO:0000313" key="1">
    <source>
        <dbReference type="EMBL" id="MDS0260517.1"/>
    </source>
</evidence>
<dbReference type="EMBL" id="JAMQON010000004">
    <property type="protein sequence ID" value="MDS0260517.1"/>
    <property type="molecule type" value="Genomic_DNA"/>
</dbReference>
<proteinExistence type="predicted"/>
<dbReference type="Pfam" id="PF25858">
    <property type="entry name" value="DUF7958"/>
    <property type="match status" value="1"/>
</dbReference>
<accession>A0ABU2FE31</accession>
<dbReference type="RefSeq" id="WP_310920222.1">
    <property type="nucleotide sequence ID" value="NZ_JAMQON010000004.1"/>
</dbReference>
<organism evidence="1 2">
    <name type="scientific">Haloarcula saliterrae</name>
    <dbReference type="NCBI Taxonomy" id="2950534"/>
    <lineage>
        <taxon>Archaea</taxon>
        <taxon>Methanobacteriati</taxon>
        <taxon>Methanobacteriota</taxon>
        <taxon>Stenosarchaea group</taxon>
        <taxon>Halobacteria</taxon>
        <taxon>Halobacteriales</taxon>
        <taxon>Haloarculaceae</taxon>
        <taxon>Haloarcula</taxon>
    </lineage>
</organism>